<sequence length="40" mass="4716">MSAPRQCRSPQLRKSEIGARQNQTTFDFQIYIFWLLKSGL</sequence>
<name>A0ABN7UQQ7_GIGMA</name>
<gene>
    <name evidence="1" type="ORF">GMARGA_LOCUS9532</name>
</gene>
<evidence type="ECO:0000313" key="1">
    <source>
        <dbReference type="EMBL" id="CAG8654475.1"/>
    </source>
</evidence>
<organism evidence="1 2">
    <name type="scientific">Gigaspora margarita</name>
    <dbReference type="NCBI Taxonomy" id="4874"/>
    <lineage>
        <taxon>Eukaryota</taxon>
        <taxon>Fungi</taxon>
        <taxon>Fungi incertae sedis</taxon>
        <taxon>Mucoromycota</taxon>
        <taxon>Glomeromycotina</taxon>
        <taxon>Glomeromycetes</taxon>
        <taxon>Diversisporales</taxon>
        <taxon>Gigasporaceae</taxon>
        <taxon>Gigaspora</taxon>
    </lineage>
</organism>
<protein>
    <submittedName>
        <fullName evidence="1">23454_t:CDS:1</fullName>
    </submittedName>
</protein>
<reference evidence="1 2" key="1">
    <citation type="submission" date="2021-06" db="EMBL/GenBank/DDBJ databases">
        <authorList>
            <person name="Kallberg Y."/>
            <person name="Tangrot J."/>
            <person name="Rosling A."/>
        </authorList>
    </citation>
    <scope>NUCLEOTIDE SEQUENCE [LARGE SCALE GENOMIC DNA]</scope>
    <source>
        <strain evidence="1 2">120-4 pot B 10/14</strain>
    </source>
</reference>
<evidence type="ECO:0000313" key="2">
    <source>
        <dbReference type="Proteomes" id="UP000789901"/>
    </source>
</evidence>
<dbReference type="EMBL" id="CAJVQB010005154">
    <property type="protein sequence ID" value="CAG8654475.1"/>
    <property type="molecule type" value="Genomic_DNA"/>
</dbReference>
<comment type="caution">
    <text evidence="1">The sequence shown here is derived from an EMBL/GenBank/DDBJ whole genome shotgun (WGS) entry which is preliminary data.</text>
</comment>
<keyword evidence="2" id="KW-1185">Reference proteome</keyword>
<dbReference type="Proteomes" id="UP000789901">
    <property type="component" value="Unassembled WGS sequence"/>
</dbReference>
<accession>A0ABN7UQQ7</accession>
<proteinExistence type="predicted"/>